<comment type="caution">
    <text evidence="1">The sequence shown here is derived from an EMBL/GenBank/DDBJ whole genome shotgun (WGS) entry which is preliminary data.</text>
</comment>
<dbReference type="AlphaFoldDB" id="A0A3N2R125"/>
<protein>
    <recommendedName>
        <fullName evidence="3">Amidoligase enzyme</fullName>
    </recommendedName>
</protein>
<accession>A0A3N2R125</accession>
<gene>
    <name evidence="1" type="ORF">EAT49_11675</name>
</gene>
<organism evidence="1 2">
    <name type="scientific">Histidinibacterium lentulum</name>
    <dbReference type="NCBI Taxonomy" id="2480588"/>
    <lineage>
        <taxon>Bacteria</taxon>
        <taxon>Pseudomonadati</taxon>
        <taxon>Pseudomonadota</taxon>
        <taxon>Alphaproteobacteria</taxon>
        <taxon>Rhodobacterales</taxon>
        <taxon>Paracoccaceae</taxon>
        <taxon>Histidinibacterium</taxon>
    </lineage>
</organism>
<reference evidence="1 2" key="1">
    <citation type="submission" date="2018-10" db="EMBL/GenBank/DDBJ databases">
        <title>Histidinibacterium lentulum gen. nov., sp. nov., a marine bacterium from the culture broth of Picochlorum sp. 122.</title>
        <authorList>
            <person name="Wang G."/>
        </authorList>
    </citation>
    <scope>NUCLEOTIDE SEQUENCE [LARGE SCALE GENOMIC DNA]</scope>
    <source>
        <strain evidence="1 2">B17</strain>
    </source>
</reference>
<name>A0A3N2R125_9RHOB</name>
<dbReference type="Proteomes" id="UP000268016">
    <property type="component" value="Unassembled WGS sequence"/>
</dbReference>
<dbReference type="OrthoDB" id="5597599at2"/>
<evidence type="ECO:0000313" key="2">
    <source>
        <dbReference type="Proteomes" id="UP000268016"/>
    </source>
</evidence>
<dbReference type="Pfam" id="PF12224">
    <property type="entry name" value="Amidoligase_2"/>
    <property type="match status" value="1"/>
</dbReference>
<dbReference type="RefSeq" id="WP_123642504.1">
    <property type="nucleotide sequence ID" value="NZ_ML119085.1"/>
</dbReference>
<sequence>MTATTDVPPTAIAALPRPETREGRPRHVGLELEYANLTEDRSADIARDLLGGTIRRDGANALRLEGSALGDLKLYLDTAFRDESGPLARAGLDLARAVVPVEIVTPPLLPEEIATFDRLVAALAEAGAEGSREGLFFGFGLHLNPEIRGDRAEDILPIVTAYALMEDWLRLGEDEIDISRRILPFSAPYTRSFLDALAARPDWDMAALAGSYLAHNPTRNRGLDLLPILAFFDESKVSEALGGLGAVSARPAFHYRLPDSRVGEAGWAVSREWARWVTVERLAARPDLLDRLSADWLDYRARFFSIPLDWREHVGRVLEAERLLP</sequence>
<proteinExistence type="predicted"/>
<evidence type="ECO:0008006" key="3">
    <source>
        <dbReference type="Google" id="ProtNLM"/>
    </source>
</evidence>
<dbReference type="InterPro" id="IPR022025">
    <property type="entry name" value="Amidoligase_2"/>
</dbReference>
<evidence type="ECO:0000313" key="1">
    <source>
        <dbReference type="EMBL" id="ROU01174.1"/>
    </source>
</evidence>
<dbReference type="EMBL" id="RDRB01000005">
    <property type="protein sequence ID" value="ROU01174.1"/>
    <property type="molecule type" value="Genomic_DNA"/>
</dbReference>
<keyword evidence="2" id="KW-1185">Reference proteome</keyword>